<keyword evidence="3" id="KW-1185">Reference proteome</keyword>
<evidence type="ECO:0000256" key="1">
    <source>
        <dbReference type="SAM" id="Phobius"/>
    </source>
</evidence>
<evidence type="ECO:0000313" key="2">
    <source>
        <dbReference type="EMBL" id="SKA72508.1"/>
    </source>
</evidence>
<dbReference type="EMBL" id="FUXZ01000020">
    <property type="protein sequence ID" value="SKA72508.1"/>
    <property type="molecule type" value="Genomic_DNA"/>
</dbReference>
<organism evidence="2 3">
    <name type="scientific">Eubacterium uniforme</name>
    <dbReference type="NCBI Taxonomy" id="39495"/>
    <lineage>
        <taxon>Bacteria</taxon>
        <taxon>Bacillati</taxon>
        <taxon>Bacillota</taxon>
        <taxon>Clostridia</taxon>
        <taxon>Eubacteriales</taxon>
        <taxon>Eubacteriaceae</taxon>
        <taxon>Eubacterium</taxon>
    </lineage>
</organism>
<gene>
    <name evidence="2" type="ORF">SAMN02745111_02367</name>
</gene>
<evidence type="ECO:0008006" key="4">
    <source>
        <dbReference type="Google" id="ProtNLM"/>
    </source>
</evidence>
<accession>A0A1T4W628</accession>
<dbReference type="STRING" id="39495.SAMN02745111_02367"/>
<name>A0A1T4W628_9FIRM</name>
<dbReference type="RefSeq" id="WP_078767178.1">
    <property type="nucleotide sequence ID" value="NZ_FUXZ01000020.1"/>
</dbReference>
<dbReference type="OrthoDB" id="9808253at2"/>
<dbReference type="AlphaFoldDB" id="A0A1T4W628"/>
<keyword evidence="1" id="KW-1133">Transmembrane helix</keyword>
<evidence type="ECO:0000313" key="3">
    <source>
        <dbReference type="Proteomes" id="UP000190814"/>
    </source>
</evidence>
<protein>
    <recommendedName>
        <fullName evidence="4">Zinc-finger</fullName>
    </recommendedName>
</protein>
<keyword evidence="1" id="KW-0812">Transmembrane</keyword>
<keyword evidence="1" id="KW-0472">Membrane</keyword>
<sequence length="116" mass="13649">MDCREFHIHINDFLDNKIDDEKTLEEFVEHANSCDTCKDDLEIYYAVASGLDSEAKGTQYDYDFEGKLNTIIDDYKEDFDINYKVRFFSKTLFFIAEFSLVVSCVLIVLNYLRLLL</sequence>
<proteinExistence type="predicted"/>
<reference evidence="2 3" key="1">
    <citation type="submission" date="2017-02" db="EMBL/GenBank/DDBJ databases">
        <authorList>
            <person name="Peterson S.W."/>
        </authorList>
    </citation>
    <scope>NUCLEOTIDE SEQUENCE [LARGE SCALE GENOMIC DNA]</scope>
    <source>
        <strain evidence="2 3">ATCC 35992</strain>
    </source>
</reference>
<feature type="transmembrane region" description="Helical" evidence="1">
    <location>
        <begin position="92"/>
        <end position="112"/>
    </location>
</feature>
<dbReference type="Proteomes" id="UP000190814">
    <property type="component" value="Unassembled WGS sequence"/>
</dbReference>